<evidence type="ECO:0000256" key="1">
    <source>
        <dbReference type="SAM" id="Phobius"/>
    </source>
</evidence>
<organism evidence="2 3">
    <name type="scientific">Marasmiellus scandens</name>
    <dbReference type="NCBI Taxonomy" id="2682957"/>
    <lineage>
        <taxon>Eukaryota</taxon>
        <taxon>Fungi</taxon>
        <taxon>Dikarya</taxon>
        <taxon>Basidiomycota</taxon>
        <taxon>Agaricomycotina</taxon>
        <taxon>Agaricomycetes</taxon>
        <taxon>Agaricomycetidae</taxon>
        <taxon>Agaricales</taxon>
        <taxon>Marasmiineae</taxon>
        <taxon>Omphalotaceae</taxon>
        <taxon>Marasmiellus</taxon>
    </lineage>
</organism>
<dbReference type="EMBL" id="JBANRG010000010">
    <property type="protein sequence ID" value="KAK7462745.1"/>
    <property type="molecule type" value="Genomic_DNA"/>
</dbReference>
<feature type="transmembrane region" description="Helical" evidence="1">
    <location>
        <begin position="158"/>
        <end position="176"/>
    </location>
</feature>
<protein>
    <submittedName>
        <fullName evidence="2">Uncharacterized protein</fullName>
    </submittedName>
</protein>
<keyword evidence="1" id="KW-0472">Membrane</keyword>
<name>A0ABR1JKS9_9AGAR</name>
<feature type="transmembrane region" description="Helical" evidence="1">
    <location>
        <begin position="50"/>
        <end position="71"/>
    </location>
</feature>
<sequence length="318" mass="36759">MHVTNWPREEIVALRWSVSATTVFAWDLFTTMMPGYQFMLKKPFYRDKILYFWCRLFGLVGLLIHVCLPRTPRSPEECVKLHYIRFSMFHISMTVMQLWTCHQTFLLFKQSQRIVVFLAFTTFLSLVLQFSGTVFYFQYVEFSAGDCSRVKNKSAAKIAHTVGSLYLQIIVLVMSWTRWIQVAQINPQQPVAKIARIMARDNTVVSLLILGFFLFSAIFGLKYNVSDQIWTYGWAWVFGFLNMAPYRMILNLRQAHFESEQQLQTHAFSSPLELTEINPLSAFDDVSSSDLRSTLDSDSVSTVAFVDSIASCTSSYSY</sequence>
<feature type="transmembrane region" description="Helical" evidence="1">
    <location>
        <begin position="12"/>
        <end position="29"/>
    </location>
</feature>
<evidence type="ECO:0000313" key="2">
    <source>
        <dbReference type="EMBL" id="KAK7462745.1"/>
    </source>
</evidence>
<feature type="transmembrane region" description="Helical" evidence="1">
    <location>
        <begin position="203"/>
        <end position="223"/>
    </location>
</feature>
<evidence type="ECO:0000313" key="3">
    <source>
        <dbReference type="Proteomes" id="UP001498398"/>
    </source>
</evidence>
<feature type="transmembrane region" description="Helical" evidence="1">
    <location>
        <begin position="114"/>
        <end position="138"/>
    </location>
</feature>
<reference evidence="2 3" key="1">
    <citation type="submission" date="2024-01" db="EMBL/GenBank/DDBJ databases">
        <title>A draft genome for the cacao thread blight pathogen Marasmiellus scandens.</title>
        <authorList>
            <person name="Baruah I.K."/>
            <person name="Leung J."/>
            <person name="Bukari Y."/>
            <person name="Amoako-Attah I."/>
            <person name="Meinhardt L.W."/>
            <person name="Bailey B.A."/>
            <person name="Cohen S.P."/>
        </authorList>
    </citation>
    <scope>NUCLEOTIDE SEQUENCE [LARGE SCALE GENOMIC DNA]</scope>
    <source>
        <strain evidence="2 3">GH-19</strain>
    </source>
</reference>
<gene>
    <name evidence="2" type="ORF">VKT23_007330</name>
</gene>
<feature type="transmembrane region" description="Helical" evidence="1">
    <location>
        <begin position="83"/>
        <end position="102"/>
    </location>
</feature>
<keyword evidence="3" id="KW-1185">Reference proteome</keyword>
<proteinExistence type="predicted"/>
<keyword evidence="1" id="KW-1133">Transmembrane helix</keyword>
<keyword evidence="1" id="KW-0812">Transmembrane</keyword>
<feature type="transmembrane region" description="Helical" evidence="1">
    <location>
        <begin position="229"/>
        <end position="246"/>
    </location>
</feature>
<dbReference type="Proteomes" id="UP001498398">
    <property type="component" value="Unassembled WGS sequence"/>
</dbReference>
<comment type="caution">
    <text evidence="2">The sequence shown here is derived from an EMBL/GenBank/DDBJ whole genome shotgun (WGS) entry which is preliminary data.</text>
</comment>
<accession>A0ABR1JKS9</accession>